<evidence type="ECO:0000313" key="4">
    <source>
        <dbReference type="Proteomes" id="UP000631694"/>
    </source>
</evidence>
<keyword evidence="2" id="KW-0812">Transmembrane</keyword>
<dbReference type="Proteomes" id="UP000631694">
    <property type="component" value="Unassembled WGS sequence"/>
</dbReference>
<evidence type="ECO:0008006" key="5">
    <source>
        <dbReference type="Google" id="ProtNLM"/>
    </source>
</evidence>
<gene>
    <name evidence="3" type="ORF">I5731_04185</name>
</gene>
<evidence type="ECO:0000256" key="2">
    <source>
        <dbReference type="SAM" id="Phobius"/>
    </source>
</evidence>
<sequence length="251" mass="26280">MSRGADQRRGEGYDPLGDEQGEAPGLVVMAWGVAAALAFGIAVVALQYGGPDRNTVDLPPPNAVAADQSIAAMPRADREASTATADEIAALREEVRRLRQSVELLRSQGDNMTLRLGAIEQRGFEEITGSIGRGEPFADPPPEAARPAPAPPVAVAEPPAPGVDFGLELGTFADLTGLRSHWREVRAARPDLFGQFRAVAAMRDRGGRTELLLVAGPIASAAAAAENCLEIENEGIPCAPAFFVGQPLATP</sequence>
<protein>
    <recommendedName>
        <fullName evidence="5">SPOR domain-containing protein</fullName>
    </recommendedName>
</protein>
<dbReference type="RefSeq" id="WP_197310092.1">
    <property type="nucleotide sequence ID" value="NZ_JADZLT010000040.1"/>
</dbReference>
<dbReference type="AlphaFoldDB" id="A0A931I138"/>
<dbReference type="EMBL" id="JADZLT010000040">
    <property type="protein sequence ID" value="MBH0237013.1"/>
    <property type="molecule type" value="Genomic_DNA"/>
</dbReference>
<feature type="region of interest" description="Disordered" evidence="1">
    <location>
        <begin position="130"/>
        <end position="153"/>
    </location>
</feature>
<name>A0A931I138_9HYPH</name>
<evidence type="ECO:0000256" key="1">
    <source>
        <dbReference type="SAM" id="MobiDB-lite"/>
    </source>
</evidence>
<feature type="compositionally biased region" description="Pro residues" evidence="1">
    <location>
        <begin position="138"/>
        <end position="152"/>
    </location>
</feature>
<keyword evidence="4" id="KW-1185">Reference proteome</keyword>
<evidence type="ECO:0000313" key="3">
    <source>
        <dbReference type="EMBL" id="MBH0237013.1"/>
    </source>
</evidence>
<organism evidence="3 4">
    <name type="scientific">Methylobrevis albus</name>
    <dbReference type="NCBI Taxonomy" id="2793297"/>
    <lineage>
        <taxon>Bacteria</taxon>
        <taxon>Pseudomonadati</taxon>
        <taxon>Pseudomonadota</taxon>
        <taxon>Alphaproteobacteria</taxon>
        <taxon>Hyphomicrobiales</taxon>
        <taxon>Pleomorphomonadaceae</taxon>
        <taxon>Methylobrevis</taxon>
    </lineage>
</organism>
<comment type="caution">
    <text evidence="3">The sequence shown here is derived from an EMBL/GenBank/DDBJ whole genome shotgun (WGS) entry which is preliminary data.</text>
</comment>
<feature type="transmembrane region" description="Helical" evidence="2">
    <location>
        <begin position="26"/>
        <end position="46"/>
    </location>
</feature>
<proteinExistence type="predicted"/>
<accession>A0A931I138</accession>
<reference evidence="3" key="1">
    <citation type="submission" date="2020-12" db="EMBL/GenBank/DDBJ databases">
        <title>Methylobrevis albus sp. nov., isolated from fresh water lack sediment.</title>
        <authorList>
            <person name="Zou Q."/>
        </authorList>
    </citation>
    <scope>NUCLEOTIDE SEQUENCE</scope>
    <source>
        <strain evidence="3">L22</strain>
    </source>
</reference>
<keyword evidence="2" id="KW-1133">Transmembrane helix</keyword>
<keyword evidence="2" id="KW-0472">Membrane</keyword>